<accession>A0A6N2M2D5</accession>
<sequence length="69" mass="7973">MGDFEKQVKERAKELKVLFKKGVKIVEKSCKKGWKKITYYLKTAQVEGRQHGNIVAMEDHVMVNVGSYD</sequence>
<gene>
    <name evidence="1" type="ORF">SVIM_LOCUS298754</name>
</gene>
<reference evidence="1" key="1">
    <citation type="submission" date="2019-03" db="EMBL/GenBank/DDBJ databases">
        <authorList>
            <person name="Mank J."/>
            <person name="Almeida P."/>
        </authorList>
    </citation>
    <scope>NUCLEOTIDE SEQUENCE</scope>
    <source>
        <strain evidence="1">78183</strain>
    </source>
</reference>
<organism evidence="1">
    <name type="scientific">Salix viminalis</name>
    <name type="common">Common osier</name>
    <name type="synonym">Basket willow</name>
    <dbReference type="NCBI Taxonomy" id="40686"/>
    <lineage>
        <taxon>Eukaryota</taxon>
        <taxon>Viridiplantae</taxon>
        <taxon>Streptophyta</taxon>
        <taxon>Embryophyta</taxon>
        <taxon>Tracheophyta</taxon>
        <taxon>Spermatophyta</taxon>
        <taxon>Magnoliopsida</taxon>
        <taxon>eudicotyledons</taxon>
        <taxon>Gunneridae</taxon>
        <taxon>Pentapetalae</taxon>
        <taxon>rosids</taxon>
        <taxon>fabids</taxon>
        <taxon>Malpighiales</taxon>
        <taxon>Salicaceae</taxon>
        <taxon>Saliceae</taxon>
        <taxon>Salix</taxon>
    </lineage>
</organism>
<dbReference type="AlphaFoldDB" id="A0A6N2M2D5"/>
<name>A0A6N2M2D5_SALVM</name>
<protein>
    <submittedName>
        <fullName evidence="1">Uncharacterized protein</fullName>
    </submittedName>
</protein>
<evidence type="ECO:0000313" key="1">
    <source>
        <dbReference type="EMBL" id="VFU46849.1"/>
    </source>
</evidence>
<dbReference type="EMBL" id="CAADRP010001652">
    <property type="protein sequence ID" value="VFU46849.1"/>
    <property type="molecule type" value="Genomic_DNA"/>
</dbReference>
<proteinExistence type="predicted"/>